<accession>A0ABW6BQS4</accession>
<evidence type="ECO:0000313" key="1">
    <source>
        <dbReference type="EMBL" id="MFD3000179.1"/>
    </source>
</evidence>
<sequence>MPRLHPKSKAPCVRYFYLPANSTRHAEIVQVINSGGSKVKVPMREEDVELSAIFERELNMKEKLTYGNSETWKVFNSWEELEQDHVNLELPNELMLILLSLSYRFTLEENMAVSA</sequence>
<reference evidence="2" key="1">
    <citation type="journal article" date="2019" name="Int. J. Syst. Evol. Microbiol.">
        <title>The Global Catalogue of Microorganisms (GCM) 10K type strain sequencing project: providing services to taxonomists for standard genome sequencing and annotation.</title>
        <authorList>
            <consortium name="The Broad Institute Genomics Platform"/>
            <consortium name="The Broad Institute Genome Sequencing Center for Infectious Disease"/>
            <person name="Wu L."/>
            <person name="Ma J."/>
        </authorList>
    </citation>
    <scope>NUCLEOTIDE SEQUENCE [LARGE SCALE GENOMIC DNA]</scope>
    <source>
        <strain evidence="2">KCTC 23984</strain>
    </source>
</reference>
<comment type="caution">
    <text evidence="1">The sequence shown here is derived from an EMBL/GenBank/DDBJ whole genome shotgun (WGS) entry which is preliminary data.</text>
</comment>
<proteinExistence type="predicted"/>
<name>A0ABW6BQS4_9BACT</name>
<keyword evidence="2" id="KW-1185">Reference proteome</keyword>
<dbReference type="RefSeq" id="WP_377482912.1">
    <property type="nucleotide sequence ID" value="NZ_JBHUOX010000004.1"/>
</dbReference>
<evidence type="ECO:0000313" key="2">
    <source>
        <dbReference type="Proteomes" id="UP001597641"/>
    </source>
</evidence>
<organism evidence="1 2">
    <name type="scientific">Pontibacter toksunensis</name>
    <dbReference type="NCBI Taxonomy" id="1332631"/>
    <lineage>
        <taxon>Bacteria</taxon>
        <taxon>Pseudomonadati</taxon>
        <taxon>Bacteroidota</taxon>
        <taxon>Cytophagia</taxon>
        <taxon>Cytophagales</taxon>
        <taxon>Hymenobacteraceae</taxon>
        <taxon>Pontibacter</taxon>
    </lineage>
</organism>
<gene>
    <name evidence="1" type="ORF">ACFS7Z_07390</name>
</gene>
<protein>
    <submittedName>
        <fullName evidence="1">Uncharacterized protein</fullName>
    </submittedName>
</protein>
<dbReference type="EMBL" id="JBHUOX010000004">
    <property type="protein sequence ID" value="MFD3000179.1"/>
    <property type="molecule type" value="Genomic_DNA"/>
</dbReference>
<dbReference type="Proteomes" id="UP001597641">
    <property type="component" value="Unassembled WGS sequence"/>
</dbReference>